<gene>
    <name evidence="1" type="ORF">JJB74_24490</name>
</gene>
<reference evidence="1" key="1">
    <citation type="submission" date="2021-01" db="EMBL/GenBank/DDBJ databases">
        <title>Genome sequence of strain Noviherbaspirillum sp. DKR-6.</title>
        <authorList>
            <person name="Chaudhary D.K."/>
        </authorList>
    </citation>
    <scope>NUCLEOTIDE SEQUENCE</scope>
    <source>
        <strain evidence="1">DKR-6</strain>
    </source>
</reference>
<organism evidence="1 2">
    <name type="scientific">Noviherbaspirillum pedocola</name>
    <dbReference type="NCBI Taxonomy" id="2801341"/>
    <lineage>
        <taxon>Bacteria</taxon>
        <taxon>Pseudomonadati</taxon>
        <taxon>Pseudomonadota</taxon>
        <taxon>Betaproteobacteria</taxon>
        <taxon>Burkholderiales</taxon>
        <taxon>Oxalobacteraceae</taxon>
        <taxon>Noviherbaspirillum</taxon>
    </lineage>
</organism>
<dbReference type="EMBL" id="JAEPBG010000014">
    <property type="protein sequence ID" value="MBK4737792.1"/>
    <property type="molecule type" value="Genomic_DNA"/>
</dbReference>
<evidence type="ECO:0000313" key="1">
    <source>
        <dbReference type="EMBL" id="MBK4737792.1"/>
    </source>
</evidence>
<comment type="caution">
    <text evidence="1">The sequence shown here is derived from an EMBL/GenBank/DDBJ whole genome shotgun (WGS) entry which is preliminary data.</text>
</comment>
<evidence type="ECO:0000313" key="2">
    <source>
        <dbReference type="Proteomes" id="UP000622890"/>
    </source>
</evidence>
<proteinExistence type="predicted"/>
<dbReference type="InterPro" id="IPR022037">
    <property type="entry name" value="DUF3606"/>
</dbReference>
<accession>A0A934T219</accession>
<name>A0A934T219_9BURK</name>
<protein>
    <submittedName>
        <fullName evidence="1">DUF3606 domain-containing protein</fullName>
    </submittedName>
</protein>
<sequence>MSDNTSGSTEQNDLRINIQDEAALREWSKKLDATPQELKDAVAAVGELAGDVEAYLKGSRSSTNSERVHNAL</sequence>
<dbReference type="Proteomes" id="UP000622890">
    <property type="component" value="Unassembled WGS sequence"/>
</dbReference>
<dbReference type="AlphaFoldDB" id="A0A934T219"/>
<keyword evidence="2" id="KW-1185">Reference proteome</keyword>
<dbReference type="RefSeq" id="WP_200596373.1">
    <property type="nucleotide sequence ID" value="NZ_JAEPBG010000014.1"/>
</dbReference>
<dbReference type="Pfam" id="PF12244">
    <property type="entry name" value="DUF3606"/>
    <property type="match status" value="1"/>
</dbReference>